<dbReference type="Gene3D" id="3.40.50.1000">
    <property type="entry name" value="HAD superfamily/HAD-like"/>
    <property type="match status" value="1"/>
</dbReference>
<keyword evidence="2" id="KW-0378">Hydrolase</keyword>
<dbReference type="Pfam" id="PF13419">
    <property type="entry name" value="HAD_2"/>
    <property type="match status" value="1"/>
</dbReference>
<protein>
    <submittedName>
        <fullName evidence="2">HAD-IIIA family hydrolase</fullName>
    </submittedName>
    <submittedName>
        <fullName evidence="1">Haloacid dehalogenase</fullName>
    </submittedName>
</protein>
<dbReference type="NCBIfam" id="TIGR01662">
    <property type="entry name" value="HAD-SF-IIIA"/>
    <property type="match status" value="1"/>
</dbReference>
<dbReference type="EMBL" id="CP038026">
    <property type="protein sequence ID" value="QBQ36469.1"/>
    <property type="molecule type" value="Genomic_DNA"/>
</dbReference>
<dbReference type="AlphaFoldDB" id="A0A4P7BGA7"/>
<dbReference type="InterPro" id="IPR023214">
    <property type="entry name" value="HAD_sf"/>
</dbReference>
<evidence type="ECO:0000313" key="4">
    <source>
        <dbReference type="Proteomes" id="UP000619512"/>
    </source>
</evidence>
<dbReference type="InterPro" id="IPR050155">
    <property type="entry name" value="HAD-like_hydrolase_sf"/>
</dbReference>
<evidence type="ECO:0000313" key="2">
    <source>
        <dbReference type="EMBL" id="QBQ36469.1"/>
    </source>
</evidence>
<dbReference type="EMBL" id="BMWW01000001">
    <property type="protein sequence ID" value="GGY75147.1"/>
    <property type="molecule type" value="Genomic_DNA"/>
</dbReference>
<reference evidence="1" key="3">
    <citation type="submission" date="2022-12" db="EMBL/GenBank/DDBJ databases">
        <authorList>
            <person name="Sun Q."/>
            <person name="Kim S."/>
        </authorList>
    </citation>
    <scope>NUCLEOTIDE SEQUENCE</scope>
    <source>
        <strain evidence="1">KCTC 12344</strain>
    </source>
</reference>
<dbReference type="GO" id="GO:0008967">
    <property type="term" value="F:phosphoglycolate phosphatase activity"/>
    <property type="evidence" value="ECO:0007669"/>
    <property type="project" value="TreeGrafter"/>
</dbReference>
<evidence type="ECO:0000313" key="3">
    <source>
        <dbReference type="Proteomes" id="UP000294359"/>
    </source>
</evidence>
<proteinExistence type="predicted"/>
<dbReference type="InterPro" id="IPR036412">
    <property type="entry name" value="HAD-like_sf"/>
</dbReference>
<dbReference type="InterPro" id="IPR006549">
    <property type="entry name" value="HAD-SF_hydro_IIIA"/>
</dbReference>
<dbReference type="PANTHER" id="PTHR43434:SF24">
    <property type="entry name" value="HYDROLASE-RELATED"/>
    <property type="match status" value="1"/>
</dbReference>
<dbReference type="Proteomes" id="UP000294359">
    <property type="component" value="Chromosome"/>
</dbReference>
<name>A0A4P7BGA7_9BURK</name>
<dbReference type="SFLD" id="SFLDG01129">
    <property type="entry name" value="C1.5:_HAD__Beta-PGM__Phosphata"/>
    <property type="match status" value="1"/>
</dbReference>
<dbReference type="InterPro" id="IPR006439">
    <property type="entry name" value="HAD-SF_hydro_IA"/>
</dbReference>
<dbReference type="PANTHER" id="PTHR43434">
    <property type="entry name" value="PHOSPHOGLYCOLATE PHOSPHATASE"/>
    <property type="match status" value="1"/>
</dbReference>
<gene>
    <name evidence="2" type="ORF">E1742_10060</name>
    <name evidence="1" type="ORF">GCM10007388_04530</name>
</gene>
<dbReference type="SFLD" id="SFLDG01135">
    <property type="entry name" value="C1.5.6:_HAD__Beta-PGM__Phospha"/>
    <property type="match status" value="1"/>
</dbReference>
<dbReference type="OrthoDB" id="9782449at2"/>
<dbReference type="InterPro" id="IPR023198">
    <property type="entry name" value="PGP-like_dom2"/>
</dbReference>
<dbReference type="SFLD" id="SFLDS00003">
    <property type="entry name" value="Haloacid_Dehalogenase"/>
    <property type="match status" value="1"/>
</dbReference>
<dbReference type="Proteomes" id="UP000619512">
    <property type="component" value="Unassembled WGS sequence"/>
</dbReference>
<evidence type="ECO:0000313" key="1">
    <source>
        <dbReference type="EMBL" id="GGY75147.1"/>
    </source>
</evidence>
<dbReference type="InterPro" id="IPR041492">
    <property type="entry name" value="HAD_2"/>
</dbReference>
<reference evidence="1" key="1">
    <citation type="journal article" date="2014" name="Int. J. Syst. Evol. Microbiol.">
        <title>Complete genome sequence of Corynebacterium casei LMG S-19264T (=DSM 44701T), isolated from a smear-ripened cheese.</title>
        <authorList>
            <consortium name="US DOE Joint Genome Institute (JGI-PGF)"/>
            <person name="Walter F."/>
            <person name="Albersmeier A."/>
            <person name="Kalinowski J."/>
            <person name="Ruckert C."/>
        </authorList>
    </citation>
    <scope>NUCLEOTIDE SEQUENCE</scope>
    <source>
        <strain evidence="1">KCTC 12344</strain>
    </source>
</reference>
<keyword evidence="3" id="KW-1185">Reference proteome</keyword>
<reference evidence="2 3" key="2">
    <citation type="submission" date="2019-03" db="EMBL/GenBank/DDBJ databases">
        <title>Draft Genome Sequences of Six Type Strains of the Genus Massilia.</title>
        <authorList>
            <person name="Miess H."/>
            <person name="Frediansyhah A."/>
            <person name="Gross H."/>
        </authorList>
    </citation>
    <scope>NUCLEOTIDE SEQUENCE [LARGE SCALE GENOMIC DNA]</scope>
    <source>
        <strain evidence="2 3">DSM 17505</strain>
    </source>
</reference>
<dbReference type="RefSeq" id="WP_134384750.1">
    <property type="nucleotide sequence ID" value="NZ_BMWW01000001.1"/>
</dbReference>
<organism evidence="1 4">
    <name type="scientific">Pseudoduganella plicata</name>
    <dbReference type="NCBI Taxonomy" id="321984"/>
    <lineage>
        <taxon>Bacteria</taxon>
        <taxon>Pseudomonadati</taxon>
        <taxon>Pseudomonadota</taxon>
        <taxon>Betaproteobacteria</taxon>
        <taxon>Burkholderiales</taxon>
        <taxon>Oxalobacteraceae</taxon>
        <taxon>Telluria group</taxon>
        <taxon>Pseudoduganella</taxon>
    </lineage>
</organism>
<accession>A0A4P7BGA7</accession>
<dbReference type="Gene3D" id="1.10.150.240">
    <property type="entry name" value="Putative phosphatase, domain 2"/>
    <property type="match status" value="1"/>
</dbReference>
<sequence length="220" mass="24065">MARKQFDLIVFDWDGTLMDSTATIVKSIQAAARDLGLPIPSREAASHVIGLGLAEAMQAVLGPGVDPKYYARMVERYRYHYLAKDHELTLFDGVLEMLEALTQQGYFLAVATGKSRVGLNRALNAAKLLTTFAATRCADETFSKPHPAMLQELTRELGQDLKRTVMIGDTTHDLLMAQNAGSAGIAVEYGAHPVDQLHACQPLFSARNVPELHAWLDANA</sequence>
<dbReference type="GO" id="GO:0005829">
    <property type="term" value="C:cytosol"/>
    <property type="evidence" value="ECO:0007669"/>
    <property type="project" value="TreeGrafter"/>
</dbReference>
<dbReference type="GO" id="GO:0006281">
    <property type="term" value="P:DNA repair"/>
    <property type="evidence" value="ECO:0007669"/>
    <property type="project" value="TreeGrafter"/>
</dbReference>
<dbReference type="NCBIfam" id="TIGR01549">
    <property type="entry name" value="HAD-SF-IA-v1"/>
    <property type="match status" value="1"/>
</dbReference>
<dbReference type="SUPFAM" id="SSF56784">
    <property type="entry name" value="HAD-like"/>
    <property type="match status" value="1"/>
</dbReference>